<evidence type="ECO:0000256" key="3">
    <source>
        <dbReference type="ARBA" id="ARBA00022729"/>
    </source>
</evidence>
<dbReference type="AlphaFoldDB" id="C6VTG0"/>
<keyword evidence="10" id="KW-1185">Reference proteome</keyword>
<dbReference type="CDD" id="cd08977">
    <property type="entry name" value="SusD"/>
    <property type="match status" value="1"/>
</dbReference>
<dbReference type="InterPro" id="IPR012944">
    <property type="entry name" value="SusD_RagB_dom"/>
</dbReference>
<evidence type="ECO:0000313" key="9">
    <source>
        <dbReference type="EMBL" id="ACT96524.1"/>
    </source>
</evidence>
<dbReference type="Proteomes" id="UP000002011">
    <property type="component" value="Chromosome"/>
</dbReference>
<accession>C6VTG0</accession>
<comment type="subcellular location">
    <subcellularLocation>
        <location evidence="1">Cell outer membrane</location>
    </subcellularLocation>
</comment>
<feature type="chain" id="PRO_5002969150" evidence="6">
    <location>
        <begin position="25"/>
        <end position="541"/>
    </location>
</feature>
<dbReference type="SUPFAM" id="SSF48452">
    <property type="entry name" value="TPR-like"/>
    <property type="match status" value="1"/>
</dbReference>
<comment type="similarity">
    <text evidence="2">Belongs to the SusD family.</text>
</comment>
<feature type="signal peptide" evidence="6">
    <location>
        <begin position="1"/>
        <end position="24"/>
    </location>
</feature>
<evidence type="ECO:0000256" key="2">
    <source>
        <dbReference type="ARBA" id="ARBA00006275"/>
    </source>
</evidence>
<organism evidence="9 10">
    <name type="scientific">Dyadobacter fermentans (strain ATCC 700827 / DSM 18053 / CIP 107007 / KCTC 52180 / NS114)</name>
    <dbReference type="NCBI Taxonomy" id="471854"/>
    <lineage>
        <taxon>Bacteria</taxon>
        <taxon>Pseudomonadati</taxon>
        <taxon>Bacteroidota</taxon>
        <taxon>Cytophagia</taxon>
        <taxon>Cytophagales</taxon>
        <taxon>Spirosomataceae</taxon>
        <taxon>Dyadobacter</taxon>
    </lineage>
</organism>
<dbReference type="Pfam" id="PF07980">
    <property type="entry name" value="SusD_RagB"/>
    <property type="match status" value="1"/>
</dbReference>
<dbReference type="GO" id="GO:0009279">
    <property type="term" value="C:cell outer membrane"/>
    <property type="evidence" value="ECO:0007669"/>
    <property type="project" value="UniProtKB-SubCell"/>
</dbReference>
<evidence type="ECO:0000256" key="1">
    <source>
        <dbReference type="ARBA" id="ARBA00004442"/>
    </source>
</evidence>
<keyword evidence="4" id="KW-0472">Membrane</keyword>
<gene>
    <name evidence="9" type="ordered locus">Dfer_5331</name>
</gene>
<dbReference type="STRING" id="471854.Dfer_5331"/>
<sequence length="541" mass="59687">MQNSNIFIMRNLSFIILASLLVLASSCSDDFLDRTPPGNLTDETFYKSPDAGFKSLVTCYRGFVSNFWGYEAARAELGNMATDDADKGGSDAGDRPFVTDLGFGRALSSNETLAGYWTARYSAIGNCNVALERLPEANLIDAGGAPLSPELKSRYLAEIRFLRAFFYFELAEVFGGVPLVTKTLTVDDRTKLARASATEVFQFIEAELTAVANDPAMLSATNLQAAELGRATREAAWALLARTYLFFAKDDAALFAKARDAAKKVIDSGAFALHPQFQEIFLENGYKTKEAVFSIIMGDDPAVPIIGSTINVYCSPRGATGGWGFDLPTQDLVNEFEAGDPRLLFTVLQSGDEFPKLNGTKEVLDFSTYPNTGYHSRKVYLPEARRGQGWGNDAWTYHPIRYADVLLMYAEALIESGGDKAEAVNYINQVRKRASGSQRKDVEAASRVLKVAEKPLPDIKTSDDLRKAVRHERRVELAMEYHRLFDLMRWNTLVPTMKAYSTKPLTNGKGGNFTAGRNEIFPIPQIEIDRSGGSIGQNPNY</sequence>
<evidence type="ECO:0000256" key="5">
    <source>
        <dbReference type="ARBA" id="ARBA00023237"/>
    </source>
</evidence>
<evidence type="ECO:0000256" key="4">
    <source>
        <dbReference type="ARBA" id="ARBA00023136"/>
    </source>
</evidence>
<keyword evidence="3 6" id="KW-0732">Signal</keyword>
<dbReference type="Gene3D" id="1.25.40.390">
    <property type="match status" value="1"/>
</dbReference>
<dbReference type="InterPro" id="IPR011990">
    <property type="entry name" value="TPR-like_helical_dom_sf"/>
</dbReference>
<evidence type="ECO:0000256" key="6">
    <source>
        <dbReference type="SAM" id="SignalP"/>
    </source>
</evidence>
<dbReference type="Pfam" id="PF14322">
    <property type="entry name" value="SusD-like_3"/>
    <property type="match status" value="1"/>
</dbReference>
<dbReference type="eggNOG" id="COG0702">
    <property type="taxonomic scope" value="Bacteria"/>
</dbReference>
<feature type="domain" description="SusD-like N-terminal" evidence="8">
    <location>
        <begin position="109"/>
        <end position="245"/>
    </location>
</feature>
<evidence type="ECO:0000313" key="10">
    <source>
        <dbReference type="Proteomes" id="UP000002011"/>
    </source>
</evidence>
<keyword evidence="5" id="KW-0998">Cell outer membrane</keyword>
<proteinExistence type="inferred from homology"/>
<dbReference type="HOGENOM" id="CLU_015553_1_3_10"/>
<dbReference type="InterPro" id="IPR033985">
    <property type="entry name" value="SusD-like_N"/>
</dbReference>
<dbReference type="EMBL" id="CP001619">
    <property type="protein sequence ID" value="ACT96524.1"/>
    <property type="molecule type" value="Genomic_DNA"/>
</dbReference>
<feature type="domain" description="RagB/SusD" evidence="7">
    <location>
        <begin position="318"/>
        <end position="541"/>
    </location>
</feature>
<dbReference type="KEGG" id="dfe:Dfer_5331"/>
<protein>
    <submittedName>
        <fullName evidence="9">RagB/SusD domain protein</fullName>
    </submittedName>
</protein>
<evidence type="ECO:0000259" key="8">
    <source>
        <dbReference type="Pfam" id="PF14322"/>
    </source>
</evidence>
<reference evidence="9 10" key="1">
    <citation type="journal article" date="2009" name="Stand. Genomic Sci.">
        <title>Complete genome sequence of Dyadobacter fermentans type strain (NS114).</title>
        <authorList>
            <person name="Lang E."/>
            <person name="Lapidus A."/>
            <person name="Chertkov O."/>
            <person name="Brettin T."/>
            <person name="Detter J.C."/>
            <person name="Han C."/>
            <person name="Copeland A."/>
            <person name="Glavina Del Rio T."/>
            <person name="Nolan M."/>
            <person name="Chen F."/>
            <person name="Lucas S."/>
            <person name="Tice H."/>
            <person name="Cheng J.F."/>
            <person name="Land M."/>
            <person name="Hauser L."/>
            <person name="Chang Y.J."/>
            <person name="Jeffries C.D."/>
            <person name="Kopitz M."/>
            <person name="Bruce D."/>
            <person name="Goodwin L."/>
            <person name="Pitluck S."/>
            <person name="Ovchinnikova G."/>
            <person name="Pati A."/>
            <person name="Ivanova N."/>
            <person name="Mavrommatis K."/>
            <person name="Chen A."/>
            <person name="Palaniappan K."/>
            <person name="Chain P."/>
            <person name="Bristow J."/>
            <person name="Eisen J.A."/>
            <person name="Markowitz V."/>
            <person name="Hugenholtz P."/>
            <person name="Goker M."/>
            <person name="Rohde M."/>
            <person name="Kyrpides N.C."/>
            <person name="Klenk H.P."/>
        </authorList>
    </citation>
    <scope>NUCLEOTIDE SEQUENCE [LARGE SCALE GENOMIC DNA]</scope>
    <source>
        <strain evidence="10">ATCC 700827 / DSM 18053 / CIP 107007 / KCTC 52180 / NS114</strain>
    </source>
</reference>
<evidence type="ECO:0000259" key="7">
    <source>
        <dbReference type="Pfam" id="PF07980"/>
    </source>
</evidence>
<name>C6VTG0_DYAFD</name>